<comment type="caution">
    <text evidence="2">The sequence shown here is derived from an EMBL/GenBank/DDBJ whole genome shotgun (WGS) entry which is preliminary data.</text>
</comment>
<protein>
    <submittedName>
        <fullName evidence="2">Uncharacterized protein</fullName>
    </submittedName>
</protein>
<evidence type="ECO:0000313" key="2">
    <source>
        <dbReference type="EMBL" id="CAJ0781816.1"/>
    </source>
</evidence>
<organism evidence="2 3">
    <name type="scientific">Ralstonia condita</name>
    <dbReference type="NCBI Taxonomy" id="3058600"/>
    <lineage>
        <taxon>Bacteria</taxon>
        <taxon>Pseudomonadati</taxon>
        <taxon>Pseudomonadota</taxon>
        <taxon>Betaproteobacteria</taxon>
        <taxon>Burkholderiales</taxon>
        <taxon>Burkholderiaceae</taxon>
        <taxon>Ralstonia</taxon>
    </lineage>
</organism>
<proteinExistence type="predicted"/>
<name>A0ABN9IG73_9RALS</name>
<evidence type="ECO:0000256" key="1">
    <source>
        <dbReference type="SAM" id="Phobius"/>
    </source>
</evidence>
<dbReference type="Proteomes" id="UP001189616">
    <property type="component" value="Unassembled WGS sequence"/>
</dbReference>
<gene>
    <name evidence="2" type="ORF">LMG7141_01197</name>
</gene>
<keyword evidence="1" id="KW-0812">Transmembrane</keyword>
<keyword evidence="3" id="KW-1185">Reference proteome</keyword>
<keyword evidence="1" id="KW-1133">Transmembrane helix</keyword>
<dbReference type="EMBL" id="CATYWO010000001">
    <property type="protein sequence ID" value="CAJ0781816.1"/>
    <property type="molecule type" value="Genomic_DNA"/>
</dbReference>
<keyword evidence="1" id="KW-0472">Membrane</keyword>
<feature type="transmembrane region" description="Helical" evidence="1">
    <location>
        <begin position="12"/>
        <end position="34"/>
    </location>
</feature>
<sequence length="42" mass="4424">MGVQGQTKSNIAITCVKLVVVWGLFGALLTKIVLEEGFGTDS</sequence>
<accession>A0ABN9IG73</accession>
<reference evidence="2 3" key="1">
    <citation type="submission" date="2023-07" db="EMBL/GenBank/DDBJ databases">
        <authorList>
            <person name="Peeters C."/>
        </authorList>
    </citation>
    <scope>NUCLEOTIDE SEQUENCE [LARGE SCALE GENOMIC DNA]</scope>
    <source>
        <strain evidence="2 3">LMG 7141</strain>
    </source>
</reference>
<evidence type="ECO:0000313" key="3">
    <source>
        <dbReference type="Proteomes" id="UP001189616"/>
    </source>
</evidence>